<dbReference type="SMART" id="SM00471">
    <property type="entry name" value="HDc"/>
    <property type="match status" value="1"/>
</dbReference>
<dbReference type="SUPFAM" id="SSF81301">
    <property type="entry name" value="Nucleotidyltransferase"/>
    <property type="match status" value="1"/>
</dbReference>
<dbReference type="Pfam" id="PF13328">
    <property type="entry name" value="HD_4"/>
    <property type="match status" value="1"/>
</dbReference>
<dbReference type="EMBL" id="MFNE01000043">
    <property type="protein sequence ID" value="OGG94123.1"/>
    <property type="molecule type" value="Genomic_DNA"/>
</dbReference>
<dbReference type="InterPro" id="IPR012676">
    <property type="entry name" value="TGS-like"/>
</dbReference>
<evidence type="ECO:0000313" key="6">
    <source>
        <dbReference type="EMBL" id="OGG94123.1"/>
    </source>
</evidence>
<dbReference type="Gene3D" id="3.10.20.30">
    <property type="match status" value="1"/>
</dbReference>
<dbReference type="PANTHER" id="PTHR21262">
    <property type="entry name" value="GUANOSINE-3',5'-BIS DIPHOSPHATE 3'-PYROPHOSPHOHYDROLASE"/>
    <property type="match status" value="1"/>
</dbReference>
<dbReference type="Proteomes" id="UP000178449">
    <property type="component" value="Unassembled WGS sequence"/>
</dbReference>
<dbReference type="PANTHER" id="PTHR21262:SF31">
    <property type="entry name" value="GTP PYROPHOSPHOKINASE"/>
    <property type="match status" value="1"/>
</dbReference>
<dbReference type="Gene3D" id="1.10.3210.10">
    <property type="entry name" value="Hypothetical protein af1432"/>
    <property type="match status" value="1"/>
</dbReference>
<evidence type="ECO:0000256" key="4">
    <source>
        <dbReference type="ARBA" id="ARBA00033308"/>
    </source>
</evidence>
<dbReference type="Pfam" id="PF02824">
    <property type="entry name" value="TGS"/>
    <property type="match status" value="1"/>
</dbReference>
<dbReference type="InterPro" id="IPR003607">
    <property type="entry name" value="HD/PDEase_dom"/>
</dbReference>
<sequence length="468" mass="52754">MPHRGEPPYNEALNTQIELLKAAIGQSSHVDQALVLAALEFGLKAHKHQTRKNGDPYFIHPVRVALRATQYDLDTTTLIGALLHDVIEDTAYTWAAIEAQFGLLVAQMVEALTKVKTSKSLTLYKIFQLGNIDFRVILIKLLDRLDNLTDMQALPRRKQRSICQESLAIYAEVAHGLGLIEIEDEIKNLVFRQLYPVRYLATKDKLADFLTHRGLAVEGIVLAVQNALTPQVLNHLTWVKLGPEAYLYKSGDVDRLLAHIVVETKGVLDCYQALGMIHTNLRSVPMSIRDFISNPRANGWRGLTTKVMVFGEQVRIHIVSPEFAHQNRLGLIALIREGIYQSENYRQFFQLYLDVAGDENVRIDDVFRSSKARAIQCMTPKGDIIELRYGATILDFAFSVHSALGLRTLGGIVGGIRYGRNKILEDGMVVKVLSSEQVQAESVWINDLIMPKSRRELLRYLTRKKSST</sequence>
<organism evidence="6 7">
    <name type="scientific">Candidatus Lambdaproteobacteria bacterium RIFOXYD2_FULL_50_16</name>
    <dbReference type="NCBI Taxonomy" id="1817772"/>
    <lineage>
        <taxon>Bacteria</taxon>
        <taxon>Pseudomonadati</taxon>
        <taxon>Pseudomonadota</taxon>
        <taxon>Candidatus Lambdaproteobacteria</taxon>
    </lineage>
</organism>
<evidence type="ECO:0000313" key="7">
    <source>
        <dbReference type="Proteomes" id="UP000178449"/>
    </source>
</evidence>
<dbReference type="InterPro" id="IPR004095">
    <property type="entry name" value="TGS"/>
</dbReference>
<evidence type="ECO:0000259" key="5">
    <source>
        <dbReference type="SMART" id="SM00471"/>
    </source>
</evidence>
<name>A0A1F6G7M6_9PROT</name>
<dbReference type="STRING" id="1817772.A2527_09775"/>
<evidence type="ECO:0000256" key="2">
    <source>
        <dbReference type="ARBA" id="ARBA00029754"/>
    </source>
</evidence>
<accession>A0A1F6G7M6</accession>
<proteinExistence type="predicted"/>
<dbReference type="CDD" id="cd00077">
    <property type="entry name" value="HDc"/>
    <property type="match status" value="1"/>
</dbReference>
<feature type="domain" description="HD/PDEase" evidence="5">
    <location>
        <begin position="53"/>
        <end position="157"/>
    </location>
</feature>
<dbReference type="InterPro" id="IPR012675">
    <property type="entry name" value="Beta-grasp_dom_sf"/>
</dbReference>
<dbReference type="InterPro" id="IPR043519">
    <property type="entry name" value="NT_sf"/>
</dbReference>
<protein>
    <recommendedName>
        <fullName evidence="1">GTP pyrophosphokinase</fullName>
    </recommendedName>
    <alternativeName>
        <fullName evidence="3">(p)ppGpp synthase</fullName>
    </alternativeName>
    <alternativeName>
        <fullName evidence="2">ATP:GTP 3'-pyrophosphotransferase</fullName>
    </alternativeName>
    <alternativeName>
        <fullName evidence="4">ppGpp synthase I</fullName>
    </alternativeName>
</protein>
<comment type="caution">
    <text evidence="6">The sequence shown here is derived from an EMBL/GenBank/DDBJ whole genome shotgun (WGS) entry which is preliminary data.</text>
</comment>
<dbReference type="SUPFAM" id="SSF81271">
    <property type="entry name" value="TGS-like"/>
    <property type="match status" value="1"/>
</dbReference>
<evidence type="ECO:0000256" key="3">
    <source>
        <dbReference type="ARBA" id="ARBA00032407"/>
    </source>
</evidence>
<evidence type="ECO:0000256" key="1">
    <source>
        <dbReference type="ARBA" id="ARBA00019852"/>
    </source>
</evidence>
<dbReference type="Gene3D" id="3.30.460.10">
    <property type="entry name" value="Beta Polymerase, domain 2"/>
    <property type="match status" value="1"/>
</dbReference>
<dbReference type="SUPFAM" id="SSF109604">
    <property type="entry name" value="HD-domain/PDEase-like"/>
    <property type="match status" value="1"/>
</dbReference>
<dbReference type="AlphaFoldDB" id="A0A1F6G7M6"/>
<reference evidence="6 7" key="1">
    <citation type="journal article" date="2016" name="Nat. Commun.">
        <title>Thousands of microbial genomes shed light on interconnected biogeochemical processes in an aquifer system.</title>
        <authorList>
            <person name="Anantharaman K."/>
            <person name="Brown C.T."/>
            <person name="Hug L.A."/>
            <person name="Sharon I."/>
            <person name="Castelle C.J."/>
            <person name="Probst A.J."/>
            <person name="Thomas B.C."/>
            <person name="Singh A."/>
            <person name="Wilkins M.J."/>
            <person name="Karaoz U."/>
            <person name="Brodie E.L."/>
            <person name="Williams K.H."/>
            <person name="Hubbard S.S."/>
            <person name="Banfield J.F."/>
        </authorList>
    </citation>
    <scope>NUCLEOTIDE SEQUENCE [LARGE SCALE GENOMIC DNA]</scope>
</reference>
<gene>
    <name evidence="6" type="ORF">A2527_09775</name>
</gene>